<evidence type="ECO:0000313" key="2">
    <source>
        <dbReference type="Ensembl" id="ENSJJAP00000011872.1"/>
    </source>
</evidence>
<feature type="compositionally biased region" description="Basic residues" evidence="1">
    <location>
        <begin position="1"/>
        <end position="10"/>
    </location>
</feature>
<organism evidence="2 3">
    <name type="scientific">Jaculus jaculus</name>
    <name type="common">Lesser Egyptian jerboa</name>
    <dbReference type="NCBI Taxonomy" id="51337"/>
    <lineage>
        <taxon>Eukaryota</taxon>
        <taxon>Metazoa</taxon>
        <taxon>Chordata</taxon>
        <taxon>Craniata</taxon>
        <taxon>Vertebrata</taxon>
        <taxon>Euteleostomi</taxon>
        <taxon>Mammalia</taxon>
        <taxon>Eutheria</taxon>
        <taxon>Euarchontoglires</taxon>
        <taxon>Glires</taxon>
        <taxon>Rodentia</taxon>
        <taxon>Myomorpha</taxon>
        <taxon>Dipodoidea</taxon>
        <taxon>Dipodidae</taxon>
        <taxon>Dipodinae</taxon>
        <taxon>Jaculus</taxon>
    </lineage>
</organism>
<accession>A0A8C5KPJ8</accession>
<feature type="region of interest" description="Disordered" evidence="1">
    <location>
        <begin position="1"/>
        <end position="35"/>
    </location>
</feature>
<dbReference type="Proteomes" id="UP000694385">
    <property type="component" value="Unassembled WGS sequence"/>
</dbReference>
<dbReference type="AlphaFoldDB" id="A0A8C5KPJ8"/>
<keyword evidence="3" id="KW-1185">Reference proteome</keyword>
<evidence type="ECO:0000313" key="3">
    <source>
        <dbReference type="Proteomes" id="UP000694385"/>
    </source>
</evidence>
<reference evidence="2" key="2">
    <citation type="submission" date="2025-09" db="UniProtKB">
        <authorList>
            <consortium name="Ensembl"/>
        </authorList>
    </citation>
    <scope>IDENTIFICATION</scope>
</reference>
<gene>
    <name evidence="2" type="primary">Pdzd2</name>
</gene>
<dbReference type="Ensembl" id="ENSJJAT00000018351.1">
    <property type="protein sequence ID" value="ENSJJAP00000011872.1"/>
    <property type="gene ID" value="ENSJJAG00000015071.1"/>
</dbReference>
<reference evidence="2" key="1">
    <citation type="submission" date="2025-08" db="UniProtKB">
        <authorList>
            <consortium name="Ensembl"/>
        </authorList>
    </citation>
    <scope>IDENTIFICATION</scope>
</reference>
<proteinExistence type="predicted"/>
<dbReference type="GeneTree" id="ENSGT01150000289910"/>
<name>A0A8C5KPJ8_JACJA</name>
<protein>
    <submittedName>
        <fullName evidence="2">Uncharacterized protein</fullName>
    </submittedName>
</protein>
<evidence type="ECO:0000256" key="1">
    <source>
        <dbReference type="SAM" id="MobiDB-lite"/>
    </source>
</evidence>
<sequence>MLRRFKHKARPAYNGNGNSTEPGDVPPLEPSDQAS</sequence>